<evidence type="ECO:0000313" key="2">
    <source>
        <dbReference type="Proteomes" id="UP001303899"/>
    </source>
</evidence>
<protein>
    <submittedName>
        <fullName evidence="1">Uncharacterized protein</fullName>
    </submittedName>
</protein>
<evidence type="ECO:0000313" key="1">
    <source>
        <dbReference type="EMBL" id="MEA5404416.1"/>
    </source>
</evidence>
<accession>A0ABU5S7G0</accession>
<keyword evidence="2" id="KW-1185">Reference proteome</keyword>
<gene>
    <name evidence="1" type="ORF">VB776_15895</name>
</gene>
<organism evidence="1 2">
    <name type="scientific">Arcicella gelida</name>
    <dbReference type="NCBI Taxonomy" id="2984195"/>
    <lineage>
        <taxon>Bacteria</taxon>
        <taxon>Pseudomonadati</taxon>
        <taxon>Bacteroidota</taxon>
        <taxon>Cytophagia</taxon>
        <taxon>Cytophagales</taxon>
        <taxon>Flectobacillaceae</taxon>
        <taxon>Arcicella</taxon>
    </lineage>
</organism>
<proteinExistence type="predicted"/>
<reference evidence="1 2" key="1">
    <citation type="submission" date="2023-12" db="EMBL/GenBank/DDBJ databases">
        <title>Novel species of the genus Arcicella isolated from rivers.</title>
        <authorList>
            <person name="Lu H."/>
        </authorList>
    </citation>
    <scope>NUCLEOTIDE SEQUENCE [LARGE SCALE GENOMIC DNA]</scope>
    <source>
        <strain evidence="1 2">DC2W</strain>
    </source>
</reference>
<comment type="caution">
    <text evidence="1">The sequence shown here is derived from an EMBL/GenBank/DDBJ whole genome shotgun (WGS) entry which is preliminary data.</text>
</comment>
<dbReference type="Proteomes" id="UP001303899">
    <property type="component" value="Unassembled WGS sequence"/>
</dbReference>
<name>A0ABU5S7G0_9BACT</name>
<dbReference type="RefSeq" id="WP_323697760.1">
    <property type="nucleotide sequence ID" value="NZ_JAYGIL010000021.1"/>
</dbReference>
<dbReference type="EMBL" id="JAYGIL010000021">
    <property type="protein sequence ID" value="MEA5404416.1"/>
    <property type="molecule type" value="Genomic_DNA"/>
</dbReference>
<sequence>MPKIKCNCGNIIGLGDIPSPNQWLVIADEEYDQLFNSELVSPDAVYSEMKIVVECKKCKRLMFYLNGFDEMPIIYSRETPI</sequence>